<name>A0A292Q2L8_9PEZI</name>
<dbReference type="GO" id="GO:0003723">
    <property type="term" value="F:RNA binding"/>
    <property type="evidence" value="ECO:0007669"/>
    <property type="project" value="InterPro"/>
</dbReference>
<accession>A0A292Q2L8</accession>
<dbReference type="InterPro" id="IPR001900">
    <property type="entry name" value="RNase_II/R"/>
</dbReference>
<keyword evidence="4" id="KW-1185">Reference proteome</keyword>
<dbReference type="GO" id="GO:0000175">
    <property type="term" value="F:3'-5'-RNA exonuclease activity"/>
    <property type="evidence" value="ECO:0007669"/>
    <property type="project" value="TreeGrafter"/>
</dbReference>
<evidence type="ECO:0000313" key="3">
    <source>
        <dbReference type="EMBL" id="CUS12907.1"/>
    </source>
</evidence>
<dbReference type="PANTHER" id="PTHR23355:SF65">
    <property type="entry name" value="EXORIBONUCLEASE CYT-4, PUTATIVE (AFU_ORTHOLOGUE AFUA_7G01550)-RELATED"/>
    <property type="match status" value="1"/>
</dbReference>
<evidence type="ECO:0000256" key="1">
    <source>
        <dbReference type="SAM" id="MobiDB-lite"/>
    </source>
</evidence>
<dbReference type="PANTHER" id="PTHR23355">
    <property type="entry name" value="RIBONUCLEASE"/>
    <property type="match status" value="1"/>
</dbReference>
<feature type="domain" description="RNB" evidence="2">
    <location>
        <begin position="1048"/>
        <end position="1401"/>
    </location>
</feature>
<dbReference type="GO" id="GO:0006402">
    <property type="term" value="P:mRNA catabolic process"/>
    <property type="evidence" value="ECO:0007669"/>
    <property type="project" value="TreeGrafter"/>
</dbReference>
<dbReference type="Pfam" id="PF00773">
    <property type="entry name" value="RNB"/>
    <property type="match status" value="1"/>
</dbReference>
<sequence>MPLPKFLRKQTPVLVPLLRRSIQAPVLVAGSSRRAFANSISRRNSAPTDSTLTSDTPESKPLPLLSDVTSAFDETPEDPQPDWGLGSTPPEEATGEPGGDAFSEDTDGGLRLKKVFIDHRSRISIFRPVLSRGGPTIRRRNTDLESGEPSAEWERWQSNFRIRRVTTEGLAKVSRVYRIPVSMVEKDVDPTRAKLDGLLMKVEVPRALGATMGRMVYISPEYLVREWNFWKRGHKRTMEQESPFAIELGIEMTKLTTREIYNYWYAQEGLGGRPTPELEFVQSLVRETRRSYVRNSLVLKDTVDSLRYSRNVKRIIESLESGGILFEASRGPECVLSRMDALREVTDMGQKVIFQLEKYIDYISVRGLDDKSKRPGQTWGFANFMLRNALLSSDRNDSNIKTYLDTPRDQDIVEYSAINRTYHLPRVQVLEKIYQSFGSFLGLAEMGVRHLIRRKRSLTELALEAYEKILDRIRRNTELLSNAPLEGSGEGPGVPFYGKDKHASRHYARVQVVEKIVQQQERAIFLAIECLRVSPLRRLTIRRVWFGTPPTHPFPPYKVLRFGGARRYSTIAPRPPSSSMPGVPMGLPRNSGKKTRSIRERFEEKEKLRKDALEGISPNIAMKDLSAEVVPSVDSTDDILGHNWEGLGDMSELLDASAAKPLEIGDLSEVRSSRSGNQAELGLYLRPTPGGEPTADFLMTSGNIVQRHLPRITFSVSEFVPRARVEGFITYYGQMIRKMSEINGSESDPGDIAAPRSVTEDILDPVRRFGAAAARLYAAHRPAFDGLYTKWADETEERKITLYEATELAFGVGCNKDPNYNAMLYAAHTALMGDGLHFMGDRGMHRATNVFRVRSKKDIRMIDSVTKLIRKTADEQQASDESSRKPAEDTGRRIMAKFIEKANYLIDLSREYEKEVLVGRKKGAPLVETEEIEELKWDENDKFFIEYVKARVLKYGLQKTPIDGLAPVILRATNRYGEVLDALAADTFLREIGAWSKWENTSLHQSDLDLPGLGRSELGDEDENKLQILSQKDAIEGLGFTDAMHTVRKDWGDMEVFTIDDPDAHEIDDGVSLQRVSGTENWVHVHIANPAAFIPEDHWITEIAKRRATSHYLPDKVYSMLPGAITGVFLGVAPNKPVMSVSIKVNDNGEILDYKIHAGFVRNVRRTTYDAVDRALGSYRTTEFKVDLRIGKLPESQGVAPGVNGFTPQQRRDLQKLREIALAVRRRRTRDGLIAASPMNLRVEVDNGLGSQNHPYNSNYPVLYRGHPAVRLTVADPMDVEYRDSQLMVSEMMSLANNVVSIWSRERGLAMPYRVMEYDYRRPDVVRAIEETVLPRRTDLGRSPFESAIRWLMLLGQTRLQARPGPHMLMGLPTGYTKTTSPLRRYSDMLAQYQIQSVLLGQSPKTRAQLEPMLASVQRTEQTARHISKEASRLWSAVAIKRAWETGLEKYTFPKKLSFLVIEKHHSPTPCNGFVRELGLAGKMRFADKRDEDKIQVGDVASVKICDVRLSERYVWVEFTGVVVEAPGLEV</sequence>
<dbReference type="GO" id="GO:0000932">
    <property type="term" value="C:P-body"/>
    <property type="evidence" value="ECO:0007669"/>
    <property type="project" value="TreeGrafter"/>
</dbReference>
<evidence type="ECO:0000313" key="4">
    <source>
        <dbReference type="Proteomes" id="UP001412239"/>
    </source>
</evidence>
<feature type="region of interest" description="Disordered" evidence="1">
    <location>
        <begin position="572"/>
        <end position="597"/>
    </location>
</feature>
<feature type="compositionally biased region" description="Low complexity" evidence="1">
    <location>
        <begin position="579"/>
        <end position="588"/>
    </location>
</feature>
<dbReference type="EMBL" id="LN890981">
    <property type="protein sequence ID" value="CUS12907.1"/>
    <property type="molecule type" value="Genomic_DNA"/>
</dbReference>
<evidence type="ECO:0000259" key="2">
    <source>
        <dbReference type="SMART" id="SM00955"/>
    </source>
</evidence>
<dbReference type="SMART" id="SM00955">
    <property type="entry name" value="RNB"/>
    <property type="match status" value="1"/>
</dbReference>
<dbReference type="InterPro" id="IPR056624">
    <property type="entry name" value="WH_CYT4"/>
</dbReference>
<dbReference type="Pfam" id="PF23216">
    <property type="entry name" value="WHD_CYT4"/>
    <property type="match status" value="1"/>
</dbReference>
<feature type="compositionally biased region" description="Polar residues" evidence="1">
    <location>
        <begin position="39"/>
        <end position="56"/>
    </location>
</feature>
<feature type="region of interest" description="Disordered" evidence="1">
    <location>
        <begin position="39"/>
        <end position="107"/>
    </location>
</feature>
<dbReference type="SUPFAM" id="SSF50249">
    <property type="entry name" value="Nucleic acid-binding proteins"/>
    <property type="match status" value="1"/>
</dbReference>
<dbReference type="InterPro" id="IPR050180">
    <property type="entry name" value="RNR_Ribonuclease"/>
</dbReference>
<dbReference type="InterPro" id="IPR012340">
    <property type="entry name" value="NA-bd_OB-fold"/>
</dbReference>
<proteinExistence type="predicted"/>
<reference evidence="3" key="1">
    <citation type="submission" date="2015-10" db="EMBL/GenBank/DDBJ databases">
        <authorList>
            <person name="Regsiter A."/>
            <person name="william w."/>
        </authorList>
    </citation>
    <scope>NUCLEOTIDE SEQUENCE</scope>
    <source>
        <strain evidence="3">Montdore</strain>
    </source>
</reference>
<dbReference type="Proteomes" id="UP001412239">
    <property type="component" value="Unassembled WGS sequence"/>
</dbReference>
<protein>
    <recommendedName>
        <fullName evidence="2">RNB domain-containing protein</fullName>
    </recommendedName>
</protein>
<organism evidence="3 4">
    <name type="scientific">Tuber aestivum</name>
    <name type="common">summer truffle</name>
    <dbReference type="NCBI Taxonomy" id="59557"/>
    <lineage>
        <taxon>Eukaryota</taxon>
        <taxon>Fungi</taxon>
        <taxon>Dikarya</taxon>
        <taxon>Ascomycota</taxon>
        <taxon>Pezizomycotina</taxon>
        <taxon>Pezizomycetes</taxon>
        <taxon>Pezizales</taxon>
        <taxon>Tuberaceae</taxon>
        <taxon>Tuber</taxon>
    </lineage>
</organism>
<gene>
    <name evidence="3" type="ORF">GSTUAT00003027001</name>
</gene>